<dbReference type="STRING" id="322104.A3LU13"/>
<dbReference type="GO" id="GO:0012506">
    <property type="term" value="C:vesicle membrane"/>
    <property type="evidence" value="ECO:0007669"/>
    <property type="project" value="TreeGrafter"/>
</dbReference>
<dbReference type="FunCoup" id="A3LU13">
    <property type="interactions" value="38"/>
</dbReference>
<dbReference type="GO" id="GO:0005737">
    <property type="term" value="C:cytoplasm"/>
    <property type="evidence" value="ECO:0007669"/>
    <property type="project" value="TreeGrafter"/>
</dbReference>
<gene>
    <name evidence="3" type="ORF">PICST_31606</name>
</gene>
<evidence type="ECO:0000256" key="1">
    <source>
        <dbReference type="SAM" id="MobiDB-lite"/>
    </source>
</evidence>
<dbReference type="PANTHER" id="PTHR46467">
    <property type="entry name" value="TETHER CONTAINING UBX DOMAIN FOR GLUT4"/>
    <property type="match status" value="1"/>
</dbReference>
<feature type="compositionally biased region" description="Basic and acidic residues" evidence="1">
    <location>
        <begin position="442"/>
        <end position="453"/>
    </location>
</feature>
<reference evidence="3 4" key="1">
    <citation type="journal article" date="2007" name="Nat. Biotechnol.">
        <title>Genome sequence of the lignocellulose-bioconverting and xylose-fermenting yeast Pichia stipitis.</title>
        <authorList>
            <person name="Jeffries T.W."/>
            <person name="Grigoriev I.V."/>
            <person name="Grimwood J."/>
            <person name="Laplaza J.M."/>
            <person name="Aerts A."/>
            <person name="Salamov A."/>
            <person name="Schmutz J."/>
            <person name="Lindquist E."/>
            <person name="Dehal P."/>
            <person name="Shapiro H."/>
            <person name="Jin Y.S."/>
            <person name="Passoth V."/>
            <person name="Richardson P.M."/>
        </authorList>
    </citation>
    <scope>NUCLEOTIDE SEQUENCE [LARGE SCALE GENOMIC DNA]</scope>
    <source>
        <strain evidence="4">ATCC 58785 / CBS 6054 / NBRC 10063 / NRRL Y-11545</strain>
    </source>
</reference>
<dbReference type="SUPFAM" id="SSF54236">
    <property type="entry name" value="Ubiquitin-like"/>
    <property type="match status" value="1"/>
</dbReference>
<dbReference type="InterPro" id="IPR021569">
    <property type="entry name" value="TUG-UBL1"/>
</dbReference>
<evidence type="ECO:0000313" key="4">
    <source>
        <dbReference type="Proteomes" id="UP000002258"/>
    </source>
</evidence>
<dbReference type="GO" id="GO:0006886">
    <property type="term" value="P:intracellular protein transport"/>
    <property type="evidence" value="ECO:0007669"/>
    <property type="project" value="TreeGrafter"/>
</dbReference>
<dbReference type="eggNOG" id="ENOG502S0EM">
    <property type="taxonomic scope" value="Eukaryota"/>
</dbReference>
<organism evidence="3 4">
    <name type="scientific">Scheffersomyces stipitis (strain ATCC 58785 / CBS 6054 / NBRC 10063 / NRRL Y-11545)</name>
    <name type="common">Yeast</name>
    <name type="synonym">Pichia stipitis</name>
    <dbReference type="NCBI Taxonomy" id="322104"/>
    <lineage>
        <taxon>Eukaryota</taxon>
        <taxon>Fungi</taxon>
        <taxon>Dikarya</taxon>
        <taxon>Ascomycota</taxon>
        <taxon>Saccharomycotina</taxon>
        <taxon>Pichiomycetes</taxon>
        <taxon>Debaryomycetaceae</taxon>
        <taxon>Scheffersomyces</taxon>
    </lineage>
</organism>
<dbReference type="Proteomes" id="UP000002258">
    <property type="component" value="Chromosome 4"/>
</dbReference>
<dbReference type="OrthoDB" id="440781at2759"/>
<dbReference type="HOGENOM" id="CLU_521749_0_0_1"/>
<dbReference type="RefSeq" id="XP_001384192.1">
    <property type="nucleotide sequence ID" value="XM_001384155.1"/>
</dbReference>
<sequence length="480" mass="54154">MSSLSFNVSYNSITKKVTVPRSNTVQQLIAVSLDKFSINSGKYGGQLYHNNKLLESSLSLRLANLINNSKLTLKTTNLAASAQQINVKLMISSDSEGTKQIINKVDSNATLLELLQQFETSENIQLLTKPSQLGILSVTYPSDSYSSTRLGSLVGNVSNVVIRFNYTMGVDTAKLKQQEQQESVKLQLKQQQERIARQREEERAKAQKELELQKQQEQDQALKEEEEEEETPEPTESIIETKEKPSIPSSTINADSILEKESYQFQTPQIEETPLLFVPGNSNSALYENPDEDYEMTVSQAKTYQQLIQNSGKKRKAKQINKPVRLLIRVKFPDRSILQINFVNDVDTIKLGHLVKKIDGLLKPEYINHYNIKAGYPPQTIPLNFENNNTFLVDIPDFQSERIVLIWELSDGAPSKNGPFLNEQLIEDVKTSTDLPEVVLESHRGELPDDAHTKTRTSGQGSEAKSESKGKLVPKWLKFK</sequence>
<feature type="compositionally biased region" description="Basic and acidic residues" evidence="1">
    <location>
        <begin position="197"/>
        <end position="223"/>
    </location>
</feature>
<dbReference type="AlphaFoldDB" id="A3LU13"/>
<dbReference type="GO" id="GO:0005634">
    <property type="term" value="C:nucleus"/>
    <property type="evidence" value="ECO:0007669"/>
    <property type="project" value="TreeGrafter"/>
</dbReference>
<protein>
    <recommendedName>
        <fullName evidence="2">TUG ubiquitin-like domain-containing protein</fullName>
    </recommendedName>
</protein>
<feature type="region of interest" description="Disordered" evidence="1">
    <location>
        <begin position="442"/>
        <end position="473"/>
    </location>
</feature>
<evidence type="ECO:0000259" key="2">
    <source>
        <dbReference type="Pfam" id="PF11470"/>
    </source>
</evidence>
<dbReference type="KEGG" id="pic:PICST_31606"/>
<feature type="compositionally biased region" description="Acidic residues" evidence="1">
    <location>
        <begin position="224"/>
        <end position="233"/>
    </location>
</feature>
<dbReference type="GeneID" id="4838604"/>
<keyword evidence="4" id="KW-1185">Reference proteome</keyword>
<dbReference type="OMA" id="ERIMLIW"/>
<dbReference type="InParanoid" id="A3LU13"/>
<dbReference type="Gene3D" id="3.10.20.90">
    <property type="entry name" value="Phosphatidylinositol 3-kinase Catalytic Subunit, Chain A, domain 1"/>
    <property type="match status" value="1"/>
</dbReference>
<dbReference type="InterPro" id="IPR029071">
    <property type="entry name" value="Ubiquitin-like_domsf"/>
</dbReference>
<proteinExistence type="predicted"/>
<evidence type="ECO:0000313" key="3">
    <source>
        <dbReference type="EMBL" id="ABN66163.1"/>
    </source>
</evidence>
<name>A3LU13_PICST</name>
<dbReference type="Pfam" id="PF11470">
    <property type="entry name" value="TUG-UBL1"/>
    <property type="match status" value="1"/>
</dbReference>
<dbReference type="PANTHER" id="PTHR46467:SF1">
    <property type="entry name" value="TETHER CONTAINING UBX DOMAIN FOR GLUT4"/>
    <property type="match status" value="1"/>
</dbReference>
<feature type="domain" description="TUG ubiquitin-like" evidence="2">
    <location>
        <begin position="8"/>
        <end position="73"/>
    </location>
</feature>
<dbReference type="EMBL" id="CP000498">
    <property type="protein sequence ID" value="ABN66163.1"/>
    <property type="molecule type" value="Genomic_DNA"/>
</dbReference>
<feature type="region of interest" description="Disordered" evidence="1">
    <location>
        <begin position="197"/>
        <end position="249"/>
    </location>
</feature>
<accession>A3LU13</accession>